<protein>
    <submittedName>
        <fullName evidence="6">S1C family serine protease</fullName>
        <ecNumber evidence="6">3.4.21.-</ecNumber>
    </submittedName>
</protein>
<feature type="transmembrane region" description="Helical" evidence="4">
    <location>
        <begin position="55"/>
        <end position="79"/>
    </location>
</feature>
<dbReference type="Pfam" id="PF13180">
    <property type="entry name" value="PDZ_2"/>
    <property type="match status" value="1"/>
</dbReference>
<dbReference type="GO" id="GO:0004252">
    <property type="term" value="F:serine-type endopeptidase activity"/>
    <property type="evidence" value="ECO:0007669"/>
    <property type="project" value="InterPro"/>
</dbReference>
<dbReference type="EC" id="3.4.21.-" evidence="6"/>
<reference evidence="6" key="1">
    <citation type="submission" date="2024-05" db="EMBL/GenBank/DDBJ databases">
        <title>Herbiconiux sp. A18JL235.</title>
        <authorList>
            <person name="Zhang G."/>
        </authorList>
    </citation>
    <scope>NUCLEOTIDE SEQUENCE</scope>
    <source>
        <strain evidence="6">A18JL235</strain>
    </source>
</reference>
<evidence type="ECO:0000256" key="1">
    <source>
        <dbReference type="ARBA" id="ARBA00022670"/>
    </source>
</evidence>
<dbReference type="InterPro" id="IPR001478">
    <property type="entry name" value="PDZ"/>
</dbReference>
<dbReference type="PANTHER" id="PTHR43343:SF3">
    <property type="entry name" value="PROTEASE DO-LIKE 8, CHLOROPLASTIC"/>
    <property type="match status" value="1"/>
</dbReference>
<evidence type="ECO:0000313" key="6">
    <source>
        <dbReference type="EMBL" id="XDI05592.1"/>
    </source>
</evidence>
<dbReference type="InterPro" id="IPR001940">
    <property type="entry name" value="Peptidase_S1C"/>
</dbReference>
<keyword evidence="1 6" id="KW-0645">Protease</keyword>
<keyword evidence="4" id="KW-0812">Transmembrane</keyword>
<dbReference type="InterPro" id="IPR036034">
    <property type="entry name" value="PDZ_sf"/>
</dbReference>
<dbReference type="SUPFAM" id="SSF50156">
    <property type="entry name" value="PDZ domain-like"/>
    <property type="match status" value="1"/>
</dbReference>
<accession>A0AB39BHH6</accession>
<gene>
    <name evidence="6" type="ORF">ABFY20_00455</name>
</gene>
<dbReference type="PROSITE" id="PS50106">
    <property type="entry name" value="PDZ"/>
    <property type="match status" value="1"/>
</dbReference>
<keyword evidence="4" id="KW-1133">Transmembrane helix</keyword>
<feature type="region of interest" description="Disordered" evidence="3">
    <location>
        <begin position="380"/>
        <end position="411"/>
    </location>
</feature>
<dbReference type="Pfam" id="PF13365">
    <property type="entry name" value="Trypsin_2"/>
    <property type="match status" value="1"/>
</dbReference>
<proteinExistence type="predicted"/>
<organism evidence="6">
    <name type="scientific">Herbiconiux sp. A18JL235</name>
    <dbReference type="NCBI Taxonomy" id="3152363"/>
    <lineage>
        <taxon>Bacteria</taxon>
        <taxon>Bacillati</taxon>
        <taxon>Actinomycetota</taxon>
        <taxon>Actinomycetes</taxon>
        <taxon>Micrococcales</taxon>
        <taxon>Microbacteriaceae</taxon>
        <taxon>Herbiconiux</taxon>
    </lineage>
</organism>
<dbReference type="InterPro" id="IPR009003">
    <property type="entry name" value="Peptidase_S1_PA"/>
</dbReference>
<dbReference type="AlphaFoldDB" id="A0AB39BHH6"/>
<keyword evidence="2 6" id="KW-0378">Hydrolase</keyword>
<dbReference type="SUPFAM" id="SSF50494">
    <property type="entry name" value="Trypsin-like serine proteases"/>
    <property type="match status" value="1"/>
</dbReference>
<dbReference type="InterPro" id="IPR051201">
    <property type="entry name" value="Chloro_Bact_Ser_Proteases"/>
</dbReference>
<feature type="compositionally biased region" description="Polar residues" evidence="3">
    <location>
        <begin position="380"/>
        <end position="389"/>
    </location>
</feature>
<evidence type="ECO:0000256" key="2">
    <source>
        <dbReference type="ARBA" id="ARBA00022801"/>
    </source>
</evidence>
<keyword evidence="4" id="KW-0472">Membrane</keyword>
<feature type="compositionally biased region" description="Low complexity" evidence="3">
    <location>
        <begin position="402"/>
        <end position="411"/>
    </location>
</feature>
<dbReference type="PRINTS" id="PR00834">
    <property type="entry name" value="PROTEASES2C"/>
</dbReference>
<name>A0AB39BHH6_9MICO</name>
<dbReference type="EMBL" id="CP162511">
    <property type="protein sequence ID" value="XDI05592.1"/>
    <property type="molecule type" value="Genomic_DNA"/>
</dbReference>
<dbReference type="GO" id="GO:0006508">
    <property type="term" value="P:proteolysis"/>
    <property type="evidence" value="ECO:0007669"/>
    <property type="project" value="UniProtKB-KW"/>
</dbReference>
<dbReference type="RefSeq" id="WP_368497974.1">
    <property type="nucleotide sequence ID" value="NZ_CP162511.1"/>
</dbReference>
<evidence type="ECO:0000256" key="3">
    <source>
        <dbReference type="SAM" id="MobiDB-lite"/>
    </source>
</evidence>
<feature type="domain" description="PDZ" evidence="5">
    <location>
        <begin position="389"/>
        <end position="468"/>
    </location>
</feature>
<dbReference type="PANTHER" id="PTHR43343">
    <property type="entry name" value="PEPTIDASE S12"/>
    <property type="match status" value="1"/>
</dbReference>
<dbReference type="Gene3D" id="2.40.10.120">
    <property type="match status" value="1"/>
</dbReference>
<dbReference type="SMART" id="SM00228">
    <property type="entry name" value="PDZ"/>
    <property type="match status" value="1"/>
</dbReference>
<evidence type="ECO:0000259" key="5">
    <source>
        <dbReference type="PROSITE" id="PS50106"/>
    </source>
</evidence>
<sequence length="484" mass="46101">MNDHPAPAPSADRPAVVIAHTIDGPVVVPQIESAASGRPPRRDRRASARARRRRAGIVAGVAAAVLIVSAGSGGAAFAVGQVTSAVVAGSSQASVVDDWGAAVDGSVSGVVPGSGFDPSASGPASGGSSLPLGGSGTYGYGSGTQAGSGTTTDAVAASTAQTAGVVTIVSDLSYQGAASAGTGVILTSDGLILTNNHVVEGSTAIEVTDELTGASYAATVVGTDATHDIALLQLDGASGLTTAQLGDSDSVAVGDTVTAIGNAEGTGDLVAASGTVSALDQTITTQSESGIEGETLEGLIQVDADIVSGDSGGPLVNASGEVVGIDTAASSGSVEITGFAIPLSDALDIVSQIGAGVDTEYIEIGYPGFLGISVAQDAPSSTAPSSRMRGTTGSTGSGTSGASGSTSTSGATVAGVIEGTPAVSAGLAAGDVITAVNGQSVASAAALTALLGSMEPGEQVALTWTTASGTTSTATVTLTQGPAA</sequence>
<evidence type="ECO:0000256" key="4">
    <source>
        <dbReference type="SAM" id="Phobius"/>
    </source>
</evidence>
<dbReference type="Gene3D" id="2.30.42.10">
    <property type="match status" value="1"/>
</dbReference>